<keyword evidence="7" id="KW-0472">Membrane</keyword>
<comment type="subcellular location">
    <subcellularLocation>
        <location evidence="1">Membrane</location>
    </subcellularLocation>
</comment>
<dbReference type="GO" id="GO:0006122">
    <property type="term" value="P:mitochondrial electron transport, ubiquinol to cytochrome c"/>
    <property type="evidence" value="ECO:0007669"/>
    <property type="project" value="TreeGrafter"/>
</dbReference>
<keyword evidence="5" id="KW-1133">Transmembrane helix</keyword>
<dbReference type="EMBL" id="CM010722">
    <property type="protein sequence ID" value="RZC75528.1"/>
    <property type="molecule type" value="Genomic_DNA"/>
</dbReference>
<evidence type="ECO:0000256" key="2">
    <source>
        <dbReference type="ARBA" id="ARBA00022617"/>
    </source>
</evidence>
<dbReference type="PRINTS" id="PR00603">
    <property type="entry name" value="CYTOCHROMEC1"/>
</dbReference>
<dbReference type="PANTHER" id="PTHR10266">
    <property type="entry name" value="CYTOCHROME C1"/>
    <property type="match status" value="1"/>
</dbReference>
<evidence type="ECO:0000313" key="8">
    <source>
        <dbReference type="EMBL" id="RZC75528.1"/>
    </source>
</evidence>
<evidence type="ECO:0000256" key="6">
    <source>
        <dbReference type="ARBA" id="ARBA00023004"/>
    </source>
</evidence>
<accession>A0A4Y7KTM2</accession>
<evidence type="ECO:0000313" key="9">
    <source>
        <dbReference type="Proteomes" id="UP000316621"/>
    </source>
</evidence>
<proteinExistence type="predicted"/>
<keyword evidence="2" id="KW-0349">Heme</keyword>
<evidence type="ECO:0000256" key="1">
    <source>
        <dbReference type="ARBA" id="ARBA00004370"/>
    </source>
</evidence>
<organism evidence="8 9">
    <name type="scientific">Papaver somniferum</name>
    <name type="common">Opium poppy</name>
    <dbReference type="NCBI Taxonomy" id="3469"/>
    <lineage>
        <taxon>Eukaryota</taxon>
        <taxon>Viridiplantae</taxon>
        <taxon>Streptophyta</taxon>
        <taxon>Embryophyta</taxon>
        <taxon>Tracheophyta</taxon>
        <taxon>Spermatophyta</taxon>
        <taxon>Magnoliopsida</taxon>
        <taxon>Ranunculales</taxon>
        <taxon>Papaveraceae</taxon>
        <taxon>Papaveroideae</taxon>
        <taxon>Papaver</taxon>
    </lineage>
</organism>
<dbReference type="InterPro" id="IPR036909">
    <property type="entry name" value="Cyt_c-like_dom_sf"/>
</dbReference>
<keyword evidence="6" id="KW-0408">Iron</keyword>
<name>A0A4Y7KTM2_PAPSO</name>
<evidence type="ECO:0000256" key="4">
    <source>
        <dbReference type="ARBA" id="ARBA00022723"/>
    </source>
</evidence>
<dbReference type="GO" id="GO:0016020">
    <property type="term" value="C:membrane"/>
    <property type="evidence" value="ECO:0007669"/>
    <property type="project" value="UniProtKB-SubCell"/>
</dbReference>
<protein>
    <submittedName>
        <fullName evidence="8">Uncharacterized protein</fullName>
    </submittedName>
</protein>
<dbReference type="GO" id="GO:0020037">
    <property type="term" value="F:heme binding"/>
    <property type="evidence" value="ECO:0007669"/>
    <property type="project" value="InterPro"/>
</dbReference>
<gene>
    <name evidence="8" type="ORF">C5167_051012</name>
</gene>
<dbReference type="Pfam" id="PF02167">
    <property type="entry name" value="Cytochrom_C1"/>
    <property type="match status" value="1"/>
</dbReference>
<dbReference type="GO" id="GO:0009055">
    <property type="term" value="F:electron transfer activity"/>
    <property type="evidence" value="ECO:0007669"/>
    <property type="project" value="InterPro"/>
</dbReference>
<dbReference type="Proteomes" id="UP000316621">
    <property type="component" value="Chromosome 8"/>
</dbReference>
<reference evidence="8 9" key="1">
    <citation type="journal article" date="2018" name="Science">
        <title>The opium poppy genome and morphinan production.</title>
        <authorList>
            <person name="Guo L."/>
            <person name="Winzer T."/>
            <person name="Yang X."/>
            <person name="Li Y."/>
            <person name="Ning Z."/>
            <person name="He Z."/>
            <person name="Teodor R."/>
            <person name="Lu Y."/>
            <person name="Bowser T.A."/>
            <person name="Graham I.A."/>
            <person name="Ye K."/>
        </authorList>
    </citation>
    <scope>NUCLEOTIDE SEQUENCE [LARGE SCALE GENOMIC DNA]</scope>
    <source>
        <strain evidence="9">cv. HN1</strain>
        <tissue evidence="8">Leaves</tissue>
    </source>
</reference>
<keyword evidence="3" id="KW-0812">Transmembrane</keyword>
<dbReference type="Gene3D" id="1.10.760.10">
    <property type="entry name" value="Cytochrome c-like domain"/>
    <property type="match status" value="1"/>
</dbReference>
<keyword evidence="9" id="KW-1185">Reference proteome</keyword>
<dbReference type="PANTHER" id="PTHR10266:SF3">
    <property type="entry name" value="CYTOCHROME C1, HEME PROTEIN, MITOCHONDRIAL"/>
    <property type="match status" value="1"/>
</dbReference>
<sequence>MAAEIEVEDGTNDEGEMFTWPGKLIYRLPQPYASEQAARFANGDAYPPDLSLITKELAAKNSENRAKQKVQHSDTLGNTQKRVKWKCGRVLAVQWKFWCHVPTNFDDGRW</sequence>
<dbReference type="AlphaFoldDB" id="A0A4Y7KTM2"/>
<dbReference type="SUPFAM" id="SSF46626">
    <property type="entry name" value="Cytochrome c"/>
    <property type="match status" value="1"/>
</dbReference>
<evidence type="ECO:0000256" key="3">
    <source>
        <dbReference type="ARBA" id="ARBA00022692"/>
    </source>
</evidence>
<dbReference type="GO" id="GO:0005739">
    <property type="term" value="C:mitochondrion"/>
    <property type="evidence" value="ECO:0007669"/>
    <property type="project" value="GOC"/>
</dbReference>
<dbReference type="STRING" id="3469.A0A4Y7KTM2"/>
<dbReference type="GO" id="GO:0046872">
    <property type="term" value="F:metal ion binding"/>
    <property type="evidence" value="ECO:0007669"/>
    <property type="project" value="UniProtKB-KW"/>
</dbReference>
<keyword evidence="4" id="KW-0479">Metal-binding</keyword>
<evidence type="ECO:0000256" key="7">
    <source>
        <dbReference type="ARBA" id="ARBA00023136"/>
    </source>
</evidence>
<dbReference type="InterPro" id="IPR002326">
    <property type="entry name" value="Cyt_c1"/>
</dbReference>
<dbReference type="Gramene" id="RZC75528">
    <property type="protein sequence ID" value="RZC75528"/>
    <property type="gene ID" value="C5167_051012"/>
</dbReference>
<evidence type="ECO:0000256" key="5">
    <source>
        <dbReference type="ARBA" id="ARBA00022989"/>
    </source>
</evidence>